<name>A0A6J4NEX8_9ACTN</name>
<dbReference type="Gene3D" id="1.10.357.10">
    <property type="entry name" value="Tetracycline Repressor, domain 2"/>
    <property type="match status" value="1"/>
</dbReference>
<protein>
    <submittedName>
        <fullName evidence="7">Transcriptional regulator, AcrR family</fullName>
    </submittedName>
</protein>
<dbReference type="PROSITE" id="PS50977">
    <property type="entry name" value="HTH_TETR_2"/>
    <property type="match status" value="1"/>
</dbReference>
<evidence type="ECO:0000313" key="7">
    <source>
        <dbReference type="EMBL" id="CAA9385932.1"/>
    </source>
</evidence>
<dbReference type="PANTHER" id="PTHR30055">
    <property type="entry name" value="HTH-TYPE TRANSCRIPTIONAL REGULATOR RUTR"/>
    <property type="match status" value="1"/>
</dbReference>
<dbReference type="AlphaFoldDB" id="A0A6J4NEX8"/>
<evidence type="ECO:0000259" key="6">
    <source>
        <dbReference type="PROSITE" id="PS50977"/>
    </source>
</evidence>
<keyword evidence="2 4" id="KW-0238">DNA-binding</keyword>
<dbReference type="EMBL" id="CADCUK010000162">
    <property type="protein sequence ID" value="CAA9385932.1"/>
    <property type="molecule type" value="Genomic_DNA"/>
</dbReference>
<dbReference type="PANTHER" id="PTHR30055:SF151">
    <property type="entry name" value="TRANSCRIPTIONAL REGULATORY PROTEIN"/>
    <property type="match status" value="1"/>
</dbReference>
<dbReference type="Pfam" id="PF00440">
    <property type="entry name" value="TetR_N"/>
    <property type="match status" value="1"/>
</dbReference>
<sequence>MNRPDRTPLSRDRIIDAAIELADEHGPSALTMRRLGQLLDVEAMSLYHHVNGREDLLEGMVARLVESVRVPSHEELGPTDGWQAFLQHVAHEIRQLATDHPNLFPLVATRPPAAPWLRPPLRSLRVVDAFLCGLVARGLSGEQAVGVYKVFTGFLLGHLLLQVAEEGASTAPPQEPLDEGDASVPNRDQQLSLDDYPTLCKLADGLRTHDPDGEFESALESLLDRLDGELSQ</sequence>
<dbReference type="GO" id="GO:0000976">
    <property type="term" value="F:transcription cis-regulatory region binding"/>
    <property type="evidence" value="ECO:0007669"/>
    <property type="project" value="TreeGrafter"/>
</dbReference>
<keyword evidence="1" id="KW-0805">Transcription regulation</keyword>
<evidence type="ECO:0000256" key="2">
    <source>
        <dbReference type="ARBA" id="ARBA00023125"/>
    </source>
</evidence>
<dbReference type="InterPro" id="IPR001647">
    <property type="entry name" value="HTH_TetR"/>
</dbReference>
<dbReference type="InterPro" id="IPR004111">
    <property type="entry name" value="Repressor_TetR_C"/>
</dbReference>
<evidence type="ECO:0000256" key="1">
    <source>
        <dbReference type="ARBA" id="ARBA00023015"/>
    </source>
</evidence>
<dbReference type="SUPFAM" id="SSF48498">
    <property type="entry name" value="Tetracyclin repressor-like, C-terminal domain"/>
    <property type="match status" value="1"/>
</dbReference>
<evidence type="ECO:0000256" key="5">
    <source>
        <dbReference type="SAM" id="MobiDB-lite"/>
    </source>
</evidence>
<organism evidence="7">
    <name type="scientific">uncultured Nocardioidaceae bacterium</name>
    <dbReference type="NCBI Taxonomy" id="253824"/>
    <lineage>
        <taxon>Bacteria</taxon>
        <taxon>Bacillati</taxon>
        <taxon>Actinomycetota</taxon>
        <taxon>Actinomycetes</taxon>
        <taxon>Propionibacteriales</taxon>
        <taxon>Nocardioidaceae</taxon>
        <taxon>environmental samples</taxon>
    </lineage>
</organism>
<feature type="region of interest" description="Disordered" evidence="5">
    <location>
        <begin position="167"/>
        <end position="190"/>
    </location>
</feature>
<dbReference type="GO" id="GO:0003700">
    <property type="term" value="F:DNA-binding transcription factor activity"/>
    <property type="evidence" value="ECO:0007669"/>
    <property type="project" value="TreeGrafter"/>
</dbReference>
<reference evidence="7" key="1">
    <citation type="submission" date="2020-02" db="EMBL/GenBank/DDBJ databases">
        <authorList>
            <person name="Meier V. D."/>
        </authorList>
    </citation>
    <scope>NUCLEOTIDE SEQUENCE</scope>
    <source>
        <strain evidence="7">AVDCRST_MAG47</strain>
    </source>
</reference>
<gene>
    <name evidence="7" type="ORF">AVDCRST_MAG47-2547</name>
</gene>
<dbReference type="Gene3D" id="1.10.10.60">
    <property type="entry name" value="Homeodomain-like"/>
    <property type="match status" value="1"/>
</dbReference>
<feature type="domain" description="HTH tetR-type" evidence="6">
    <location>
        <begin position="8"/>
        <end position="68"/>
    </location>
</feature>
<proteinExistence type="predicted"/>
<dbReference type="InterPro" id="IPR009057">
    <property type="entry name" value="Homeodomain-like_sf"/>
</dbReference>
<evidence type="ECO:0000256" key="4">
    <source>
        <dbReference type="PROSITE-ProRule" id="PRU00335"/>
    </source>
</evidence>
<accession>A0A6J4NEX8</accession>
<feature type="DNA-binding region" description="H-T-H motif" evidence="4">
    <location>
        <begin position="31"/>
        <end position="50"/>
    </location>
</feature>
<evidence type="ECO:0000256" key="3">
    <source>
        <dbReference type="ARBA" id="ARBA00023163"/>
    </source>
</evidence>
<dbReference type="Pfam" id="PF02909">
    <property type="entry name" value="TetR_C_1"/>
    <property type="match status" value="1"/>
</dbReference>
<dbReference type="InterPro" id="IPR050109">
    <property type="entry name" value="HTH-type_TetR-like_transc_reg"/>
</dbReference>
<dbReference type="SUPFAM" id="SSF46689">
    <property type="entry name" value="Homeodomain-like"/>
    <property type="match status" value="1"/>
</dbReference>
<keyword evidence="3" id="KW-0804">Transcription</keyword>
<dbReference type="InterPro" id="IPR036271">
    <property type="entry name" value="Tet_transcr_reg_TetR-rel_C_sf"/>
</dbReference>
<dbReference type="GO" id="GO:0045892">
    <property type="term" value="P:negative regulation of DNA-templated transcription"/>
    <property type="evidence" value="ECO:0007669"/>
    <property type="project" value="InterPro"/>
</dbReference>